<gene>
    <name evidence="1" type="ORF">I532_16903</name>
</gene>
<sequence length="95" mass="10921">MDHLCPVCNGLLDLREACPLCSHPLDDSGRLYDYYGDYSPYREIEDSKLSNGVPDALQHRCLHLGWCPNCSEEHILAVEEWDENTLFRYMQAASD</sequence>
<dbReference type="STRING" id="1300222.I532_16903"/>
<protein>
    <submittedName>
        <fullName evidence="1">Uncharacterized protein</fullName>
    </submittedName>
</protein>
<evidence type="ECO:0000313" key="2">
    <source>
        <dbReference type="Proteomes" id="UP000012081"/>
    </source>
</evidence>
<dbReference type="OrthoDB" id="1683552at2"/>
<dbReference type="EMBL" id="APBN01000007">
    <property type="protein sequence ID" value="EMT51623.1"/>
    <property type="molecule type" value="Genomic_DNA"/>
</dbReference>
<accession>M8DDV6</accession>
<proteinExistence type="predicted"/>
<evidence type="ECO:0000313" key="1">
    <source>
        <dbReference type="EMBL" id="EMT51623.1"/>
    </source>
</evidence>
<name>M8DDV6_9BACL</name>
<dbReference type="PATRIC" id="fig|1300222.3.peg.3543"/>
<comment type="caution">
    <text evidence="1">The sequence shown here is derived from an EMBL/GenBank/DDBJ whole genome shotgun (WGS) entry which is preliminary data.</text>
</comment>
<keyword evidence="2" id="KW-1185">Reference proteome</keyword>
<organism evidence="1 2">
    <name type="scientific">Brevibacillus borstelensis AK1</name>
    <dbReference type="NCBI Taxonomy" id="1300222"/>
    <lineage>
        <taxon>Bacteria</taxon>
        <taxon>Bacillati</taxon>
        <taxon>Bacillota</taxon>
        <taxon>Bacilli</taxon>
        <taxon>Bacillales</taxon>
        <taxon>Paenibacillaceae</taxon>
        <taxon>Brevibacillus</taxon>
    </lineage>
</organism>
<dbReference type="AlphaFoldDB" id="M8DDV6"/>
<reference evidence="1 2" key="1">
    <citation type="submission" date="2013-03" db="EMBL/GenBank/DDBJ databases">
        <title>Assembly of a new bacterial strain Brevibacillus borstelensis AK1.</title>
        <authorList>
            <person name="Rajan I."/>
            <person name="PoliReddy D."/>
            <person name="Sugumar T."/>
            <person name="Rathinam K."/>
            <person name="Alqarawi S."/>
            <person name="Khalil A.B."/>
            <person name="Sivakumar N."/>
        </authorList>
    </citation>
    <scope>NUCLEOTIDE SEQUENCE [LARGE SCALE GENOMIC DNA]</scope>
    <source>
        <strain evidence="1 2">AK1</strain>
    </source>
</reference>
<dbReference type="Proteomes" id="UP000012081">
    <property type="component" value="Unassembled WGS sequence"/>
</dbReference>
<dbReference type="RefSeq" id="WP_003389669.1">
    <property type="nucleotide sequence ID" value="NZ_APBN01000007.1"/>
</dbReference>
<dbReference type="GeneID" id="89498310"/>